<dbReference type="Gene3D" id="3.90.1340.10">
    <property type="entry name" value="Phage tail collar domain"/>
    <property type="match status" value="1"/>
</dbReference>
<dbReference type="Pfam" id="PF07484">
    <property type="entry name" value="Collar"/>
    <property type="match status" value="1"/>
</dbReference>
<dbReference type="AlphaFoldDB" id="A0A023BWE6"/>
<dbReference type="SUPFAM" id="SSF88874">
    <property type="entry name" value="Receptor-binding domain of short tail fibre protein gp12"/>
    <property type="match status" value="1"/>
</dbReference>
<comment type="caution">
    <text evidence="2">The sequence shown here is derived from an EMBL/GenBank/DDBJ whole genome shotgun (WGS) entry which is preliminary data.</text>
</comment>
<protein>
    <recommendedName>
        <fullName evidence="1">Phage tail collar domain-containing protein</fullName>
    </recommendedName>
</protein>
<dbReference type="RefSeq" id="WP_034240591.1">
    <property type="nucleotide sequence ID" value="NZ_AQRA01000003.1"/>
</dbReference>
<dbReference type="InterPro" id="IPR037053">
    <property type="entry name" value="Phage_tail_collar_dom_sf"/>
</dbReference>
<dbReference type="Proteomes" id="UP000023541">
    <property type="component" value="Unassembled WGS sequence"/>
</dbReference>
<dbReference type="InterPro" id="IPR011083">
    <property type="entry name" value="Phage_tail_collar_dom"/>
</dbReference>
<evidence type="ECO:0000313" key="3">
    <source>
        <dbReference type="Proteomes" id="UP000023541"/>
    </source>
</evidence>
<name>A0A023BWE6_9FLAO</name>
<gene>
    <name evidence="2" type="ORF">ATO12_11095</name>
</gene>
<sequence>MEFYLSQIVYWACNFAPRSWAFCSGALLAISSNTALFSLLGTTFGGDGRTTFGLPDLRGRAPIGFGNGPGLSDYRLGSRGGEEVVTLNVLQIPSHNHIIDASGLNITVQMSVNSGQADTHTPTSGVSLAAPYDSSNLAEISGYNSEAPNVPIAGAIGAITGNADTLNTGGSQYHENRMPFLTLNPCICIQGLFPSRN</sequence>
<dbReference type="EMBL" id="AQRA01000003">
    <property type="protein sequence ID" value="EZH74310.1"/>
    <property type="molecule type" value="Genomic_DNA"/>
</dbReference>
<dbReference type="eggNOG" id="COG4675">
    <property type="taxonomic scope" value="Bacteria"/>
</dbReference>
<dbReference type="OrthoDB" id="9810174at2"/>
<feature type="domain" description="Phage tail collar" evidence="1">
    <location>
        <begin position="7"/>
        <end position="62"/>
    </location>
</feature>
<proteinExistence type="predicted"/>
<dbReference type="STRING" id="1317122.ATO12_11095"/>
<accession>A0A023BWE6</accession>
<evidence type="ECO:0000313" key="2">
    <source>
        <dbReference type="EMBL" id="EZH74310.1"/>
    </source>
</evidence>
<keyword evidence="3" id="KW-1185">Reference proteome</keyword>
<organism evidence="2 3">
    <name type="scientific">Aquimarina atlantica</name>
    <dbReference type="NCBI Taxonomy" id="1317122"/>
    <lineage>
        <taxon>Bacteria</taxon>
        <taxon>Pseudomonadati</taxon>
        <taxon>Bacteroidota</taxon>
        <taxon>Flavobacteriia</taxon>
        <taxon>Flavobacteriales</taxon>
        <taxon>Flavobacteriaceae</taxon>
        <taxon>Aquimarina</taxon>
    </lineage>
</organism>
<reference evidence="2 3" key="1">
    <citation type="submission" date="2014-04" db="EMBL/GenBank/DDBJ databases">
        <title>Aquimarina sp. 22II-S11-z7 Genome Sequencing.</title>
        <authorList>
            <person name="Lai Q."/>
        </authorList>
    </citation>
    <scope>NUCLEOTIDE SEQUENCE [LARGE SCALE GENOMIC DNA]</scope>
    <source>
        <strain evidence="2 3">22II-S11-z7</strain>
    </source>
</reference>
<evidence type="ECO:0000259" key="1">
    <source>
        <dbReference type="Pfam" id="PF07484"/>
    </source>
</evidence>